<keyword evidence="3" id="KW-1185">Reference proteome</keyword>
<dbReference type="GO" id="GO:0008233">
    <property type="term" value="F:peptidase activity"/>
    <property type="evidence" value="ECO:0007669"/>
    <property type="project" value="UniProtKB-KW"/>
</dbReference>
<keyword evidence="1" id="KW-0812">Transmembrane</keyword>
<accession>A0A7W8HEB3</accession>
<evidence type="ECO:0000313" key="3">
    <source>
        <dbReference type="Proteomes" id="UP000532440"/>
    </source>
</evidence>
<evidence type="ECO:0000256" key="1">
    <source>
        <dbReference type="SAM" id="Phobius"/>
    </source>
</evidence>
<sequence>MESYWLWWGLAVLLGMLEMLTPTFYMLVLALGFAAGGLVAWAGGGFAFQLIAAAAISIVGWLLLRKFGRRLGRTSFRAGRDVLLDIGERVHVDHWDADRRARVVYRGADWAAELDPRDTRAAQPGEHVIERIDGSRLILSRVVPPSDPAST</sequence>
<proteinExistence type="predicted"/>
<evidence type="ECO:0000313" key="2">
    <source>
        <dbReference type="EMBL" id="MBB5270499.1"/>
    </source>
</evidence>
<gene>
    <name evidence="2" type="ORF">HNQ70_000483</name>
</gene>
<protein>
    <submittedName>
        <fullName evidence="2">Membrane protein implicated in regulation of membrane protease activity</fullName>
    </submittedName>
</protein>
<reference evidence="2 3" key="1">
    <citation type="submission" date="2020-08" db="EMBL/GenBank/DDBJ databases">
        <title>Genomic Encyclopedia of Type Strains, Phase IV (KMG-IV): sequencing the most valuable type-strain genomes for metagenomic binning, comparative biology and taxonomic classification.</title>
        <authorList>
            <person name="Goeker M."/>
        </authorList>
    </citation>
    <scope>NUCLEOTIDE SEQUENCE [LARGE SCALE GENOMIC DNA]</scope>
    <source>
        <strain evidence="2 3">DSM 29781</strain>
    </source>
</reference>
<name>A0A7W8HEB3_9BURK</name>
<keyword evidence="1" id="KW-1133">Transmembrane helix</keyword>
<dbReference type="Proteomes" id="UP000532440">
    <property type="component" value="Unassembled WGS sequence"/>
</dbReference>
<dbReference type="EMBL" id="JACHGB010000001">
    <property type="protein sequence ID" value="MBB5270499.1"/>
    <property type="molecule type" value="Genomic_DNA"/>
</dbReference>
<dbReference type="RefSeq" id="WP_183963899.1">
    <property type="nucleotide sequence ID" value="NZ_BAABEW010000004.1"/>
</dbReference>
<dbReference type="GO" id="GO:0006508">
    <property type="term" value="P:proteolysis"/>
    <property type="evidence" value="ECO:0007669"/>
    <property type="project" value="UniProtKB-KW"/>
</dbReference>
<keyword evidence="2" id="KW-0645">Protease</keyword>
<organism evidence="2 3">
    <name type="scientific">Quisquiliibacterium transsilvanicum</name>
    <dbReference type="NCBI Taxonomy" id="1549638"/>
    <lineage>
        <taxon>Bacteria</taxon>
        <taxon>Pseudomonadati</taxon>
        <taxon>Pseudomonadota</taxon>
        <taxon>Betaproteobacteria</taxon>
        <taxon>Burkholderiales</taxon>
        <taxon>Burkholderiaceae</taxon>
        <taxon>Quisquiliibacterium</taxon>
    </lineage>
</organism>
<feature type="transmembrane region" description="Helical" evidence="1">
    <location>
        <begin position="39"/>
        <end position="64"/>
    </location>
</feature>
<keyword evidence="2" id="KW-0378">Hydrolase</keyword>
<keyword evidence="1" id="KW-0472">Membrane</keyword>
<comment type="caution">
    <text evidence="2">The sequence shown here is derived from an EMBL/GenBank/DDBJ whole genome shotgun (WGS) entry which is preliminary data.</text>
</comment>
<feature type="transmembrane region" description="Helical" evidence="1">
    <location>
        <begin position="7"/>
        <end position="33"/>
    </location>
</feature>
<dbReference type="AlphaFoldDB" id="A0A7W8HEB3"/>